<evidence type="ECO:0000256" key="3">
    <source>
        <dbReference type="ARBA" id="ARBA00022692"/>
    </source>
</evidence>
<evidence type="ECO:0000313" key="7">
    <source>
        <dbReference type="EMBL" id="RHW30059.1"/>
    </source>
</evidence>
<name>A0A417YBJ8_9BACI</name>
<evidence type="ECO:0000256" key="4">
    <source>
        <dbReference type="ARBA" id="ARBA00022989"/>
    </source>
</evidence>
<sequence>MGLTQQENDDSDGRKDTIIDKIKSVGPGAIIAASFVGPGTVTTATQAGASFGYALVWAVVFSIIATMVLQEMSARLGIIAQKGLAEAIRDQFANPIIKYSVIWFVIIAISVGCAAYMSGDLNGTSLGISALTGGSVKMIGPIVGVIILILGLTGSYKLIEKLMIVFVVLMSVIFITTMFIAKPDIGGILTGMFVPTIPVGSIITVIALIGTTVVPYNLFIHSTSVQERWNKPEHLKKSRWDIYLSIGVGGLITAAILITSGTLMRGIEVQSVVDLAVQLEPLLGTYAEAFLAIGIFSAGFSSATASALGAAITVSSMLKWENGMKNWRFKAVFASVILIGIITFIFNFQPMDVLLFAQALNGILLPGIAILLMIIMNNKKTLGSYRNSIKINVIGSVVVLICLGLGMYSFVTAIQSFLAL</sequence>
<evidence type="ECO:0000256" key="5">
    <source>
        <dbReference type="ARBA" id="ARBA00023136"/>
    </source>
</evidence>
<keyword evidence="5 6" id="KW-0472">Membrane</keyword>
<dbReference type="InterPro" id="IPR001046">
    <property type="entry name" value="NRAMP_fam"/>
</dbReference>
<dbReference type="GO" id="GO:0015086">
    <property type="term" value="F:cadmium ion transmembrane transporter activity"/>
    <property type="evidence" value="ECO:0007669"/>
    <property type="project" value="TreeGrafter"/>
</dbReference>
<organism evidence="7 8">
    <name type="scientific">Oceanobacillus profundus</name>
    <dbReference type="NCBI Taxonomy" id="372463"/>
    <lineage>
        <taxon>Bacteria</taxon>
        <taxon>Bacillati</taxon>
        <taxon>Bacillota</taxon>
        <taxon>Bacilli</taxon>
        <taxon>Bacillales</taxon>
        <taxon>Bacillaceae</taxon>
        <taxon>Oceanobacillus</taxon>
    </lineage>
</organism>
<dbReference type="NCBIfam" id="NF037982">
    <property type="entry name" value="Nramp_1"/>
    <property type="match status" value="1"/>
</dbReference>
<protein>
    <submittedName>
        <fullName evidence="7">Divalent metal cation transporter</fullName>
    </submittedName>
</protein>
<feature type="transmembrane region" description="Helical" evidence="6">
    <location>
        <begin position="289"/>
        <end position="315"/>
    </location>
</feature>
<feature type="transmembrane region" description="Helical" evidence="6">
    <location>
        <begin position="354"/>
        <end position="376"/>
    </location>
</feature>
<keyword evidence="3 6" id="KW-0812">Transmembrane</keyword>
<evidence type="ECO:0000313" key="8">
    <source>
        <dbReference type="Proteomes" id="UP000285456"/>
    </source>
</evidence>
<dbReference type="PANTHER" id="PTHR11706">
    <property type="entry name" value="SOLUTE CARRIER PROTEIN FAMILY 11 MEMBER"/>
    <property type="match status" value="1"/>
</dbReference>
<evidence type="ECO:0000256" key="6">
    <source>
        <dbReference type="SAM" id="Phobius"/>
    </source>
</evidence>
<dbReference type="EMBL" id="QWEH01000016">
    <property type="protein sequence ID" value="RHW30059.1"/>
    <property type="molecule type" value="Genomic_DNA"/>
</dbReference>
<feature type="transmembrane region" description="Helical" evidence="6">
    <location>
        <begin position="193"/>
        <end position="219"/>
    </location>
</feature>
<gene>
    <name evidence="7" type="ORF">D1B32_18470</name>
</gene>
<feature type="transmembrane region" description="Helical" evidence="6">
    <location>
        <begin position="163"/>
        <end position="181"/>
    </location>
</feature>
<dbReference type="Pfam" id="PF01566">
    <property type="entry name" value="Nramp"/>
    <property type="match status" value="1"/>
</dbReference>
<feature type="transmembrane region" description="Helical" evidence="6">
    <location>
        <begin position="138"/>
        <end position="156"/>
    </location>
</feature>
<feature type="transmembrane region" description="Helical" evidence="6">
    <location>
        <begin position="397"/>
        <end position="418"/>
    </location>
</feature>
<comment type="caution">
    <text evidence="7">The sequence shown here is derived from an EMBL/GenBank/DDBJ whole genome shotgun (WGS) entry which is preliminary data.</text>
</comment>
<dbReference type="RefSeq" id="WP_095312557.1">
    <property type="nucleotide sequence ID" value="NZ_JAMAWL010000003.1"/>
</dbReference>
<dbReference type="PANTHER" id="PTHR11706:SF33">
    <property type="entry name" value="NATURAL RESISTANCE-ASSOCIATED MACROPHAGE PROTEIN 2"/>
    <property type="match status" value="1"/>
</dbReference>
<reference evidence="7 8" key="1">
    <citation type="journal article" date="2007" name="Int. J. Syst. Evol. Microbiol.">
        <title>Oceanobacillus profundus sp. nov., isolated from a deep-sea sediment core.</title>
        <authorList>
            <person name="Kim Y.G."/>
            <person name="Choi D.H."/>
            <person name="Hyun S."/>
            <person name="Cho B.C."/>
        </authorList>
    </citation>
    <scope>NUCLEOTIDE SEQUENCE [LARGE SCALE GENOMIC DNA]</scope>
    <source>
        <strain evidence="7 8">DSM 18246</strain>
    </source>
</reference>
<evidence type="ECO:0000256" key="1">
    <source>
        <dbReference type="ARBA" id="ARBA00004141"/>
    </source>
</evidence>
<dbReference type="GO" id="GO:0005886">
    <property type="term" value="C:plasma membrane"/>
    <property type="evidence" value="ECO:0007669"/>
    <property type="project" value="TreeGrafter"/>
</dbReference>
<keyword evidence="4 6" id="KW-1133">Transmembrane helix</keyword>
<feature type="transmembrane region" description="Helical" evidence="6">
    <location>
        <begin position="240"/>
        <end position="258"/>
    </location>
</feature>
<proteinExistence type="predicted"/>
<accession>A0A417YBJ8</accession>
<dbReference type="AlphaFoldDB" id="A0A417YBJ8"/>
<feature type="transmembrane region" description="Helical" evidence="6">
    <location>
        <begin position="51"/>
        <end position="69"/>
    </location>
</feature>
<evidence type="ECO:0000256" key="2">
    <source>
        <dbReference type="ARBA" id="ARBA00022448"/>
    </source>
</evidence>
<dbReference type="OrthoDB" id="9787548at2"/>
<feature type="transmembrane region" description="Helical" evidence="6">
    <location>
        <begin position="327"/>
        <end position="348"/>
    </location>
</feature>
<dbReference type="GO" id="GO:0034755">
    <property type="term" value="P:iron ion transmembrane transport"/>
    <property type="evidence" value="ECO:0007669"/>
    <property type="project" value="TreeGrafter"/>
</dbReference>
<dbReference type="Proteomes" id="UP000285456">
    <property type="component" value="Unassembled WGS sequence"/>
</dbReference>
<dbReference type="GO" id="GO:0005384">
    <property type="term" value="F:manganese ion transmembrane transporter activity"/>
    <property type="evidence" value="ECO:0007669"/>
    <property type="project" value="TreeGrafter"/>
</dbReference>
<keyword evidence="8" id="KW-1185">Reference proteome</keyword>
<comment type="subcellular location">
    <subcellularLocation>
        <location evidence="1">Membrane</location>
        <topology evidence="1">Multi-pass membrane protein</topology>
    </subcellularLocation>
</comment>
<feature type="transmembrane region" description="Helical" evidence="6">
    <location>
        <begin position="99"/>
        <end position="118"/>
    </location>
</feature>
<keyword evidence="2" id="KW-0813">Transport</keyword>